<organism evidence="2 3">
    <name type="scientific">Morchella conica CCBAS932</name>
    <dbReference type="NCBI Taxonomy" id="1392247"/>
    <lineage>
        <taxon>Eukaryota</taxon>
        <taxon>Fungi</taxon>
        <taxon>Dikarya</taxon>
        <taxon>Ascomycota</taxon>
        <taxon>Pezizomycotina</taxon>
        <taxon>Pezizomycetes</taxon>
        <taxon>Pezizales</taxon>
        <taxon>Morchellaceae</taxon>
        <taxon>Morchella</taxon>
    </lineage>
</organism>
<dbReference type="InParanoid" id="A0A3N4KUA9"/>
<sequence length="134" mass="14964">MNGERGEVDRKPSRQGGVRMRGRENLIVLGLAVYTQFHMVHVIVTIKIQVNLNIRITKQYSACMIGRVSEPCLQASISKTRPQKPILNLNTVGGSDKVELMDSATSIDLLLFLFFELVFPSVFAVVSRLVAYIV</sequence>
<keyword evidence="1" id="KW-0472">Membrane</keyword>
<dbReference type="Proteomes" id="UP000277580">
    <property type="component" value="Unassembled WGS sequence"/>
</dbReference>
<proteinExistence type="predicted"/>
<feature type="transmembrane region" description="Helical" evidence="1">
    <location>
        <begin position="109"/>
        <end position="133"/>
    </location>
</feature>
<protein>
    <submittedName>
        <fullName evidence="2">Uncharacterized protein</fullName>
    </submittedName>
</protein>
<name>A0A3N4KUA9_9PEZI</name>
<evidence type="ECO:0000313" key="2">
    <source>
        <dbReference type="EMBL" id="RPB14163.1"/>
    </source>
</evidence>
<dbReference type="AlphaFoldDB" id="A0A3N4KUA9"/>
<evidence type="ECO:0000256" key="1">
    <source>
        <dbReference type="SAM" id="Phobius"/>
    </source>
</evidence>
<evidence type="ECO:0000313" key="3">
    <source>
        <dbReference type="Proteomes" id="UP000277580"/>
    </source>
</evidence>
<keyword evidence="1" id="KW-0812">Transmembrane</keyword>
<feature type="transmembrane region" description="Helical" evidence="1">
    <location>
        <begin position="26"/>
        <end position="46"/>
    </location>
</feature>
<dbReference type="EMBL" id="ML119119">
    <property type="protein sequence ID" value="RPB14163.1"/>
    <property type="molecule type" value="Genomic_DNA"/>
</dbReference>
<keyword evidence="1" id="KW-1133">Transmembrane helix</keyword>
<reference evidence="2 3" key="1">
    <citation type="journal article" date="2018" name="Nat. Ecol. Evol.">
        <title>Pezizomycetes genomes reveal the molecular basis of ectomycorrhizal truffle lifestyle.</title>
        <authorList>
            <person name="Murat C."/>
            <person name="Payen T."/>
            <person name="Noel B."/>
            <person name="Kuo A."/>
            <person name="Morin E."/>
            <person name="Chen J."/>
            <person name="Kohler A."/>
            <person name="Krizsan K."/>
            <person name="Balestrini R."/>
            <person name="Da Silva C."/>
            <person name="Montanini B."/>
            <person name="Hainaut M."/>
            <person name="Levati E."/>
            <person name="Barry K.W."/>
            <person name="Belfiori B."/>
            <person name="Cichocki N."/>
            <person name="Clum A."/>
            <person name="Dockter R.B."/>
            <person name="Fauchery L."/>
            <person name="Guy J."/>
            <person name="Iotti M."/>
            <person name="Le Tacon F."/>
            <person name="Lindquist E.A."/>
            <person name="Lipzen A."/>
            <person name="Malagnac F."/>
            <person name="Mello A."/>
            <person name="Molinier V."/>
            <person name="Miyauchi S."/>
            <person name="Poulain J."/>
            <person name="Riccioni C."/>
            <person name="Rubini A."/>
            <person name="Sitrit Y."/>
            <person name="Splivallo R."/>
            <person name="Traeger S."/>
            <person name="Wang M."/>
            <person name="Zifcakova L."/>
            <person name="Wipf D."/>
            <person name="Zambonelli A."/>
            <person name="Paolocci F."/>
            <person name="Nowrousian M."/>
            <person name="Ottonello S."/>
            <person name="Baldrian P."/>
            <person name="Spatafora J.W."/>
            <person name="Henrissat B."/>
            <person name="Nagy L.G."/>
            <person name="Aury J.M."/>
            <person name="Wincker P."/>
            <person name="Grigoriev I.V."/>
            <person name="Bonfante P."/>
            <person name="Martin F.M."/>
        </authorList>
    </citation>
    <scope>NUCLEOTIDE SEQUENCE [LARGE SCALE GENOMIC DNA]</scope>
    <source>
        <strain evidence="2 3">CCBAS932</strain>
    </source>
</reference>
<gene>
    <name evidence="2" type="ORF">P167DRAFT_77557</name>
</gene>
<accession>A0A3N4KUA9</accession>
<keyword evidence="3" id="KW-1185">Reference proteome</keyword>